<name>A0ABV4FG27_BRAEL</name>
<feature type="domain" description="Helix-turn-helix" evidence="1">
    <location>
        <begin position="24"/>
        <end position="59"/>
    </location>
</feature>
<evidence type="ECO:0000313" key="3">
    <source>
        <dbReference type="Proteomes" id="UP001565471"/>
    </source>
</evidence>
<dbReference type="Proteomes" id="UP001565471">
    <property type="component" value="Unassembled WGS sequence"/>
</dbReference>
<dbReference type="Pfam" id="PF12728">
    <property type="entry name" value="HTH_17"/>
    <property type="match status" value="1"/>
</dbReference>
<reference evidence="2 3" key="1">
    <citation type="submission" date="2024-07" db="EMBL/GenBank/DDBJ databases">
        <title>Genomic Encyclopedia of Type Strains, Phase V (KMG-V): Genome sequencing to study the core and pangenomes of soil and plant-associated prokaryotes.</title>
        <authorList>
            <person name="Whitman W."/>
        </authorList>
    </citation>
    <scope>NUCLEOTIDE SEQUENCE [LARGE SCALE GENOMIC DNA]</scope>
    <source>
        <strain evidence="2 3">USDA 415</strain>
    </source>
</reference>
<organism evidence="2 3">
    <name type="scientific">Bradyrhizobium elkanii</name>
    <dbReference type="NCBI Taxonomy" id="29448"/>
    <lineage>
        <taxon>Bacteria</taxon>
        <taxon>Pseudomonadati</taxon>
        <taxon>Pseudomonadota</taxon>
        <taxon>Alphaproteobacteria</taxon>
        <taxon>Hyphomicrobiales</taxon>
        <taxon>Nitrobacteraceae</taxon>
        <taxon>Bradyrhizobium</taxon>
    </lineage>
</organism>
<gene>
    <name evidence="2" type="ORF">ABIF29_009250</name>
</gene>
<evidence type="ECO:0000259" key="1">
    <source>
        <dbReference type="Pfam" id="PF12728"/>
    </source>
</evidence>
<evidence type="ECO:0000313" key="2">
    <source>
        <dbReference type="EMBL" id="MEY9322451.1"/>
    </source>
</evidence>
<keyword evidence="3" id="KW-1185">Reference proteome</keyword>
<dbReference type="RefSeq" id="WP_020476697.1">
    <property type="nucleotide sequence ID" value="NZ_CP126004.1"/>
</dbReference>
<protein>
    <recommendedName>
        <fullName evidence="1">Helix-turn-helix domain-containing protein</fullName>
    </recommendedName>
</protein>
<accession>A0ABV4FG27</accession>
<dbReference type="EMBL" id="JBGBZA010000002">
    <property type="protein sequence ID" value="MEY9322451.1"/>
    <property type="molecule type" value="Genomic_DNA"/>
</dbReference>
<comment type="caution">
    <text evidence="2">The sequence shown here is derived from an EMBL/GenBank/DDBJ whole genome shotgun (WGS) entry which is preliminary data.</text>
</comment>
<proteinExistence type="predicted"/>
<dbReference type="InterPro" id="IPR041657">
    <property type="entry name" value="HTH_17"/>
</dbReference>
<sequence>MDDHMREMLQQGFENRPTVNFGTAAKLLNLDEKTLRRLVNGGKVRYRIVGNGRWRLRREFTLSDLESFYADAATRTTHASGARDRKYSRVRTRLAAGGSFLATFEAETKGEAKR</sequence>